<keyword evidence="2" id="KW-1133">Transmembrane helix</keyword>
<keyword evidence="2" id="KW-0812">Transmembrane</keyword>
<proteinExistence type="predicted"/>
<dbReference type="Proteomes" id="UP000008312">
    <property type="component" value="Unassembled WGS sequence"/>
</dbReference>
<keyword evidence="2" id="KW-0472">Membrane</keyword>
<evidence type="ECO:0000256" key="3">
    <source>
        <dbReference type="SAM" id="SignalP"/>
    </source>
</evidence>
<feature type="transmembrane region" description="Helical" evidence="2">
    <location>
        <begin position="267"/>
        <end position="287"/>
    </location>
</feature>
<evidence type="ECO:0000256" key="1">
    <source>
        <dbReference type="SAM" id="Coils"/>
    </source>
</evidence>
<sequence>MKCLFRVAIVCFLAIVCTIKAEEVQNVHEEGIETQLAQLKQDYDRLLEEQKQLKMSIDGFASVRTLSNLKVEIDECNERITELKSKVSRKTTSINRLMGSILKLKSKSHMSITQLYLLKLSRTILIDYIYPFLFRFLKYADIILSAIESDLKKFWKYLHTLDWFVRFESQAKQISSLVWAKLMDYWGILCNQVKMVQQRIGPEIPNRIASFFSAAASKLWNAIPPHYQEQLKEIYEAAKIIKNPKVFVSNLQQALQMSFQISMYAELFFYCFILVWISLLVTSVIGYRELCIVCWNILFSSIVHLEERFSFVL</sequence>
<evidence type="ECO:0000313" key="5">
    <source>
        <dbReference type="Proteomes" id="UP000008312"/>
    </source>
</evidence>
<accession>D8LYD8</accession>
<feature type="coiled-coil region" evidence="1">
    <location>
        <begin position="29"/>
        <end position="86"/>
    </location>
</feature>
<gene>
    <name evidence="4" type="ORF">GSBLH_T00000898001</name>
</gene>
<dbReference type="InParanoid" id="D8LYD8"/>
<dbReference type="AlphaFoldDB" id="D8LYD8"/>
<feature type="chain" id="PRO_5003117629" evidence="3">
    <location>
        <begin position="22"/>
        <end position="313"/>
    </location>
</feature>
<evidence type="ECO:0000313" key="4">
    <source>
        <dbReference type="EMBL" id="CBK20593.2"/>
    </source>
</evidence>
<dbReference type="RefSeq" id="XP_012894641.1">
    <property type="nucleotide sequence ID" value="XM_013039187.1"/>
</dbReference>
<evidence type="ECO:0000256" key="2">
    <source>
        <dbReference type="SAM" id="Phobius"/>
    </source>
</evidence>
<protein>
    <submittedName>
        <fullName evidence="4">Uncharacterized protein</fullName>
    </submittedName>
</protein>
<dbReference type="GeneID" id="24918185"/>
<dbReference type="EMBL" id="FN668639">
    <property type="protein sequence ID" value="CBK20593.2"/>
    <property type="molecule type" value="Genomic_DNA"/>
</dbReference>
<organism evidence="4">
    <name type="scientific">Blastocystis hominis</name>
    <dbReference type="NCBI Taxonomy" id="12968"/>
    <lineage>
        <taxon>Eukaryota</taxon>
        <taxon>Sar</taxon>
        <taxon>Stramenopiles</taxon>
        <taxon>Bigyra</taxon>
        <taxon>Opalozoa</taxon>
        <taxon>Opalinata</taxon>
        <taxon>Blastocystidae</taxon>
        <taxon>Blastocystis</taxon>
    </lineage>
</organism>
<feature type="signal peptide" evidence="3">
    <location>
        <begin position="1"/>
        <end position="21"/>
    </location>
</feature>
<name>D8LYD8_BLAHO</name>
<reference evidence="4" key="1">
    <citation type="submission" date="2010-02" db="EMBL/GenBank/DDBJ databases">
        <title>Sequencing and annotation of the Blastocystis hominis genome.</title>
        <authorList>
            <person name="Wincker P."/>
        </authorList>
    </citation>
    <scope>NUCLEOTIDE SEQUENCE</scope>
    <source>
        <strain evidence="4">Singapore isolate B</strain>
    </source>
</reference>
<keyword evidence="3" id="KW-0732">Signal</keyword>
<keyword evidence="1" id="KW-0175">Coiled coil</keyword>
<keyword evidence="5" id="KW-1185">Reference proteome</keyword>